<dbReference type="InterPro" id="IPR001387">
    <property type="entry name" value="Cro/C1-type_HTH"/>
</dbReference>
<keyword evidence="3" id="KW-1185">Reference proteome</keyword>
<organism evidence="2 3">
    <name type="scientific">Desulfosarcina widdelii</name>
    <dbReference type="NCBI Taxonomy" id="947919"/>
    <lineage>
        <taxon>Bacteria</taxon>
        <taxon>Pseudomonadati</taxon>
        <taxon>Thermodesulfobacteriota</taxon>
        <taxon>Desulfobacteria</taxon>
        <taxon>Desulfobacterales</taxon>
        <taxon>Desulfosarcinaceae</taxon>
        <taxon>Desulfosarcina</taxon>
    </lineage>
</organism>
<dbReference type="KEGG" id="dwd:DSCW_48920"/>
<dbReference type="CDD" id="cd00093">
    <property type="entry name" value="HTH_XRE"/>
    <property type="match status" value="1"/>
</dbReference>
<protein>
    <recommendedName>
        <fullName evidence="1">HTH cro/C1-type domain-containing protein</fullName>
    </recommendedName>
</protein>
<dbReference type="SUPFAM" id="SSF47413">
    <property type="entry name" value="lambda repressor-like DNA-binding domains"/>
    <property type="match status" value="1"/>
</dbReference>
<proteinExistence type="predicted"/>
<accession>A0A5K7Z9S9</accession>
<dbReference type="GO" id="GO:0003677">
    <property type="term" value="F:DNA binding"/>
    <property type="evidence" value="ECO:0007669"/>
    <property type="project" value="InterPro"/>
</dbReference>
<dbReference type="RefSeq" id="WP_155306208.1">
    <property type="nucleotide sequence ID" value="NZ_AP021875.1"/>
</dbReference>
<dbReference type="Pfam" id="PF01381">
    <property type="entry name" value="HTH_3"/>
    <property type="match status" value="1"/>
</dbReference>
<dbReference type="SMART" id="SM00530">
    <property type="entry name" value="HTH_XRE"/>
    <property type="match status" value="1"/>
</dbReference>
<evidence type="ECO:0000313" key="3">
    <source>
        <dbReference type="Proteomes" id="UP000427769"/>
    </source>
</evidence>
<dbReference type="PROSITE" id="PS50943">
    <property type="entry name" value="HTH_CROC1"/>
    <property type="match status" value="1"/>
</dbReference>
<dbReference type="EMBL" id="AP021875">
    <property type="protein sequence ID" value="BBO77475.1"/>
    <property type="molecule type" value="Genomic_DNA"/>
</dbReference>
<sequence>MTDKEKKEGERNLLAQYLSDIRASKGLKLREVEEATDREVSNAYLSQLENGKIKKPSPNILYTLSTVYDVSYESLMEKAGYIVPAGKGKKVPKRAISDLTSEEEKALLEYLAFYRTRKRGNVKKG</sequence>
<dbReference type="Proteomes" id="UP000427769">
    <property type="component" value="Chromosome"/>
</dbReference>
<dbReference type="OrthoDB" id="9809730at2"/>
<name>A0A5K7Z9S9_9BACT</name>
<evidence type="ECO:0000259" key="1">
    <source>
        <dbReference type="PROSITE" id="PS50943"/>
    </source>
</evidence>
<gene>
    <name evidence="2" type="ORF">DSCW_48920</name>
</gene>
<dbReference type="AlphaFoldDB" id="A0A5K7Z9S9"/>
<feature type="domain" description="HTH cro/C1-type" evidence="1">
    <location>
        <begin position="18"/>
        <end position="75"/>
    </location>
</feature>
<reference evidence="2 3" key="1">
    <citation type="submission" date="2019-11" db="EMBL/GenBank/DDBJ databases">
        <title>Comparative genomics of hydrocarbon-degrading Desulfosarcina strains.</title>
        <authorList>
            <person name="Watanabe M."/>
            <person name="Kojima H."/>
            <person name="Fukui M."/>
        </authorList>
    </citation>
    <scope>NUCLEOTIDE SEQUENCE [LARGE SCALE GENOMIC DNA]</scope>
    <source>
        <strain evidence="2 3">PP31</strain>
    </source>
</reference>
<evidence type="ECO:0000313" key="2">
    <source>
        <dbReference type="EMBL" id="BBO77475.1"/>
    </source>
</evidence>
<dbReference type="Gene3D" id="1.10.260.40">
    <property type="entry name" value="lambda repressor-like DNA-binding domains"/>
    <property type="match status" value="1"/>
</dbReference>
<dbReference type="InterPro" id="IPR010982">
    <property type="entry name" value="Lambda_DNA-bd_dom_sf"/>
</dbReference>